<sequence>MSTTVITPSQRLRIAIGLAALKYKPPEQSTESYVLDLKHHFCRSATRFISEEYDAWRKRALELEAELHATRATASSEHLELLALKSAFATLEEEKGLGRKASESKKRKRVKKPSQTSYTYAKRLELSSPLWSSRLKLTKPKDKGFAYSGNTESITSPRRPNSTLFSSLHALDVISAGINTTNSTSPPDIALLAAATVNALTNLAHFSIMPSHQHQMDSEVQRHEKHSAELDAFYHTFCRW</sequence>
<organism evidence="2 3">
    <name type="scientific">Multifurca ochricompacta</name>
    <dbReference type="NCBI Taxonomy" id="376703"/>
    <lineage>
        <taxon>Eukaryota</taxon>
        <taxon>Fungi</taxon>
        <taxon>Dikarya</taxon>
        <taxon>Basidiomycota</taxon>
        <taxon>Agaricomycotina</taxon>
        <taxon>Agaricomycetes</taxon>
        <taxon>Russulales</taxon>
        <taxon>Russulaceae</taxon>
        <taxon>Multifurca</taxon>
    </lineage>
</organism>
<comment type="caution">
    <text evidence="2">The sequence shown here is derived from an EMBL/GenBank/DDBJ whole genome shotgun (WGS) entry which is preliminary data.</text>
</comment>
<dbReference type="Proteomes" id="UP001203297">
    <property type="component" value="Unassembled WGS sequence"/>
</dbReference>
<feature type="region of interest" description="Disordered" evidence="1">
    <location>
        <begin position="95"/>
        <end position="115"/>
    </location>
</feature>
<gene>
    <name evidence="2" type="ORF">B0F90DRAFT_894483</name>
</gene>
<dbReference type="AlphaFoldDB" id="A0AAD4M216"/>
<evidence type="ECO:0000313" key="2">
    <source>
        <dbReference type="EMBL" id="KAI0297506.1"/>
    </source>
</evidence>
<evidence type="ECO:0000256" key="1">
    <source>
        <dbReference type="SAM" id="MobiDB-lite"/>
    </source>
</evidence>
<proteinExistence type="predicted"/>
<protein>
    <submittedName>
        <fullName evidence="2">Uncharacterized protein</fullName>
    </submittedName>
</protein>
<accession>A0AAD4M216</accession>
<reference evidence="2" key="1">
    <citation type="journal article" date="2022" name="New Phytol.">
        <title>Evolutionary transition to the ectomycorrhizal habit in the genomes of a hyperdiverse lineage of mushroom-forming fungi.</title>
        <authorList>
            <person name="Looney B."/>
            <person name="Miyauchi S."/>
            <person name="Morin E."/>
            <person name="Drula E."/>
            <person name="Courty P.E."/>
            <person name="Kohler A."/>
            <person name="Kuo A."/>
            <person name="LaButti K."/>
            <person name="Pangilinan J."/>
            <person name="Lipzen A."/>
            <person name="Riley R."/>
            <person name="Andreopoulos W."/>
            <person name="He G."/>
            <person name="Johnson J."/>
            <person name="Nolan M."/>
            <person name="Tritt A."/>
            <person name="Barry K.W."/>
            <person name="Grigoriev I.V."/>
            <person name="Nagy L.G."/>
            <person name="Hibbett D."/>
            <person name="Henrissat B."/>
            <person name="Matheny P.B."/>
            <person name="Labbe J."/>
            <person name="Martin F.M."/>
        </authorList>
    </citation>
    <scope>NUCLEOTIDE SEQUENCE</scope>
    <source>
        <strain evidence="2">BPL690</strain>
    </source>
</reference>
<name>A0AAD4M216_9AGAM</name>
<keyword evidence="3" id="KW-1185">Reference proteome</keyword>
<dbReference type="EMBL" id="WTXG01000036">
    <property type="protein sequence ID" value="KAI0297506.1"/>
    <property type="molecule type" value="Genomic_DNA"/>
</dbReference>
<evidence type="ECO:0000313" key="3">
    <source>
        <dbReference type="Proteomes" id="UP001203297"/>
    </source>
</evidence>
<feature type="compositionally biased region" description="Basic and acidic residues" evidence="1">
    <location>
        <begin position="95"/>
        <end position="104"/>
    </location>
</feature>